<evidence type="ECO:0000256" key="1">
    <source>
        <dbReference type="SAM" id="Phobius"/>
    </source>
</evidence>
<reference evidence="2" key="1">
    <citation type="journal article" date="2014" name="Front. Microbiol.">
        <title>High frequency of phylogenetically diverse reductive dehalogenase-homologous genes in deep subseafloor sedimentary metagenomes.</title>
        <authorList>
            <person name="Kawai M."/>
            <person name="Futagami T."/>
            <person name="Toyoda A."/>
            <person name="Takaki Y."/>
            <person name="Nishi S."/>
            <person name="Hori S."/>
            <person name="Arai W."/>
            <person name="Tsubouchi T."/>
            <person name="Morono Y."/>
            <person name="Uchiyama I."/>
            <person name="Ito T."/>
            <person name="Fujiyama A."/>
            <person name="Inagaki F."/>
            <person name="Takami H."/>
        </authorList>
    </citation>
    <scope>NUCLEOTIDE SEQUENCE</scope>
    <source>
        <strain evidence="2">Expedition CK06-06</strain>
    </source>
</reference>
<keyword evidence="1" id="KW-0472">Membrane</keyword>
<feature type="transmembrane region" description="Helical" evidence="1">
    <location>
        <begin position="154"/>
        <end position="177"/>
    </location>
</feature>
<evidence type="ECO:0008006" key="3">
    <source>
        <dbReference type="Google" id="ProtNLM"/>
    </source>
</evidence>
<dbReference type="AlphaFoldDB" id="X1FU48"/>
<name>X1FU48_9ZZZZ</name>
<protein>
    <recommendedName>
        <fullName evidence="3">ABC-2 type transporter domain-containing protein</fullName>
    </recommendedName>
</protein>
<evidence type="ECO:0000313" key="2">
    <source>
        <dbReference type="EMBL" id="GAH36045.1"/>
    </source>
</evidence>
<feature type="non-terminal residue" evidence="2">
    <location>
        <position position="178"/>
    </location>
</feature>
<comment type="caution">
    <text evidence="2">The sequence shown here is derived from an EMBL/GenBank/DDBJ whole genome shotgun (WGS) entry which is preliminary data.</text>
</comment>
<sequence length="178" mass="20461">MEEEKLKYYSLSKYTCYEILMEGQIASAGAHQAKLIEKFKKKKNYIKHQFLALKCVFAFLFIFLPILPLVTYFQIQDSVDSGIYSMNSIVFVSSLVFMIFSGMITLYMLMFGLISTSSFMSGNAFKWLQTLPFSKKSLKKIGFMTIFRTLDLPLIILITGFPIIMLIVSQDIIIFLIS</sequence>
<accession>X1FU48</accession>
<feature type="transmembrane region" description="Helical" evidence="1">
    <location>
        <begin position="90"/>
        <end position="114"/>
    </location>
</feature>
<keyword evidence="1" id="KW-0812">Transmembrane</keyword>
<organism evidence="2">
    <name type="scientific">marine sediment metagenome</name>
    <dbReference type="NCBI Taxonomy" id="412755"/>
    <lineage>
        <taxon>unclassified sequences</taxon>
        <taxon>metagenomes</taxon>
        <taxon>ecological metagenomes</taxon>
    </lineage>
</organism>
<dbReference type="EMBL" id="BARU01010689">
    <property type="protein sequence ID" value="GAH36045.1"/>
    <property type="molecule type" value="Genomic_DNA"/>
</dbReference>
<keyword evidence="1" id="KW-1133">Transmembrane helix</keyword>
<proteinExistence type="predicted"/>
<gene>
    <name evidence="2" type="ORF">S03H2_20307</name>
</gene>
<feature type="transmembrane region" description="Helical" evidence="1">
    <location>
        <begin position="50"/>
        <end position="70"/>
    </location>
</feature>